<dbReference type="Gene3D" id="3.40.630.30">
    <property type="match status" value="1"/>
</dbReference>
<proteinExistence type="predicted"/>
<evidence type="ECO:0008006" key="3">
    <source>
        <dbReference type="Google" id="ProtNLM"/>
    </source>
</evidence>
<protein>
    <recommendedName>
        <fullName evidence="3">N-acetyltransferase</fullName>
    </recommendedName>
</protein>
<reference evidence="1" key="2">
    <citation type="journal article" date="2021" name="PeerJ">
        <title>Extensive microbial diversity within the chicken gut microbiome revealed by metagenomics and culture.</title>
        <authorList>
            <person name="Gilroy R."/>
            <person name="Ravi A."/>
            <person name="Getino M."/>
            <person name="Pursley I."/>
            <person name="Horton D.L."/>
            <person name="Alikhan N.F."/>
            <person name="Baker D."/>
            <person name="Gharbi K."/>
            <person name="Hall N."/>
            <person name="Watson M."/>
            <person name="Adriaenssens E.M."/>
            <person name="Foster-Nyarko E."/>
            <person name="Jarju S."/>
            <person name="Secka A."/>
            <person name="Antonio M."/>
            <person name="Oren A."/>
            <person name="Chaudhuri R.R."/>
            <person name="La Ragione R."/>
            <person name="Hildebrand F."/>
            <person name="Pallen M.J."/>
        </authorList>
    </citation>
    <scope>NUCLEOTIDE SEQUENCE</scope>
    <source>
        <strain evidence="1">ChiHecec2B26-709</strain>
    </source>
</reference>
<organism evidence="1 2">
    <name type="scientific">Candidatus Cryptobacteroides merdipullorum</name>
    <dbReference type="NCBI Taxonomy" id="2840771"/>
    <lineage>
        <taxon>Bacteria</taxon>
        <taxon>Pseudomonadati</taxon>
        <taxon>Bacteroidota</taxon>
        <taxon>Bacteroidia</taxon>
        <taxon>Bacteroidales</taxon>
        <taxon>Candidatus Cryptobacteroides</taxon>
    </lineage>
</organism>
<accession>A0A9D1KJ00</accession>
<evidence type="ECO:0000313" key="2">
    <source>
        <dbReference type="Proteomes" id="UP000886881"/>
    </source>
</evidence>
<comment type="caution">
    <text evidence="1">The sequence shown here is derived from an EMBL/GenBank/DDBJ whole genome shotgun (WGS) entry which is preliminary data.</text>
</comment>
<dbReference type="Proteomes" id="UP000886881">
    <property type="component" value="Unassembled WGS sequence"/>
</dbReference>
<evidence type="ECO:0000313" key="1">
    <source>
        <dbReference type="EMBL" id="HIT47799.1"/>
    </source>
</evidence>
<name>A0A9D1KJ00_9BACT</name>
<dbReference type="PANTHER" id="PTHR41368">
    <property type="entry name" value="PROTEIN YGHO"/>
    <property type="match status" value="1"/>
</dbReference>
<dbReference type="InterPro" id="IPR016181">
    <property type="entry name" value="Acyl_CoA_acyltransferase"/>
</dbReference>
<dbReference type="SUPFAM" id="SSF55729">
    <property type="entry name" value="Acyl-CoA N-acyltransferases (Nat)"/>
    <property type="match status" value="1"/>
</dbReference>
<gene>
    <name evidence="1" type="ORF">IAC35_08105</name>
</gene>
<sequence>MADYRIVEVTDRRALRRFIRFPDELYRNCPQYVPALHSDQVKSLTSCASLSYCSHKLWLALDAAGKVVGRICGMINPRYNERFGKKRARFGWFDCIEDIEVARLLLGTAEKWAKEQGMTEIHGPLYYNTLGKQGMLVEGYDNVPPFNCLYNYPYYNDFVTRLGFEKECDWVQYKMLADQGVPDKTRRVAKIVKERYNLHFGSIDELKKDPEQVRKFFKMYNDSFADVVYNFIPFTEEEIEEEARSVMPFISDKASCLLMDENNELVAFGISFPSISRALQKAKGSLFPFGWIHLLRALKNYEVTDLMLNGAVPEWQHKGVSAVYYLEMADKSLKIGSKWAITNPQIESNSAVNIWNSYDHELYMRRRCYVKTIE</sequence>
<reference evidence="1" key="1">
    <citation type="submission" date="2020-10" db="EMBL/GenBank/DDBJ databases">
        <authorList>
            <person name="Gilroy R."/>
        </authorList>
    </citation>
    <scope>NUCLEOTIDE SEQUENCE</scope>
    <source>
        <strain evidence="1">ChiHecec2B26-709</strain>
    </source>
</reference>
<dbReference type="PANTHER" id="PTHR41368:SF1">
    <property type="entry name" value="PROTEIN YGHO"/>
    <property type="match status" value="1"/>
</dbReference>
<dbReference type="InterPro" id="IPR039968">
    <property type="entry name" value="BcerS-like"/>
</dbReference>
<dbReference type="EMBL" id="DVLC01000143">
    <property type="protein sequence ID" value="HIT47799.1"/>
    <property type="molecule type" value="Genomic_DNA"/>
</dbReference>
<dbReference type="AlphaFoldDB" id="A0A9D1KJ00"/>